<dbReference type="PANTHER" id="PTHR44998">
    <property type="match status" value="1"/>
</dbReference>
<organism evidence="9 10">
    <name type="scientific">Duganella margarita</name>
    <dbReference type="NCBI Taxonomy" id="2692170"/>
    <lineage>
        <taxon>Bacteria</taxon>
        <taxon>Pseudomonadati</taxon>
        <taxon>Pseudomonadota</taxon>
        <taxon>Betaproteobacteria</taxon>
        <taxon>Burkholderiales</taxon>
        <taxon>Oxalobacteraceae</taxon>
        <taxon>Telluria group</taxon>
        <taxon>Duganella</taxon>
    </lineage>
</organism>
<dbReference type="Gene3D" id="3.40.50.11380">
    <property type="match status" value="1"/>
</dbReference>
<dbReference type="Pfam" id="PF13844">
    <property type="entry name" value="Glyco_transf_41"/>
    <property type="match status" value="2"/>
</dbReference>
<dbReference type="Pfam" id="PF13424">
    <property type="entry name" value="TPR_12"/>
    <property type="match status" value="1"/>
</dbReference>
<dbReference type="SUPFAM" id="SSF53756">
    <property type="entry name" value="UDP-Glycosyltransferase/glycogen phosphorylase"/>
    <property type="match status" value="1"/>
</dbReference>
<keyword evidence="9" id="KW-0489">Methyltransferase</keyword>
<evidence type="ECO:0000313" key="10">
    <source>
        <dbReference type="Proteomes" id="UP000469734"/>
    </source>
</evidence>
<keyword evidence="6" id="KW-0677">Repeat</keyword>
<dbReference type="InterPro" id="IPR029063">
    <property type="entry name" value="SAM-dependent_MTases_sf"/>
</dbReference>
<dbReference type="AlphaFoldDB" id="A0A7X4H5U8"/>
<comment type="pathway">
    <text evidence="1">Protein modification; protein glycosylation.</text>
</comment>
<dbReference type="Gene3D" id="3.40.50.150">
    <property type="entry name" value="Vaccinia Virus protein VP39"/>
    <property type="match status" value="1"/>
</dbReference>
<dbReference type="GO" id="GO:0097363">
    <property type="term" value="F:protein O-acetylglucosaminyltransferase activity"/>
    <property type="evidence" value="ECO:0007669"/>
    <property type="project" value="UniProtKB-EC"/>
</dbReference>
<feature type="domain" description="O-GlcNAc transferase C-terminal" evidence="8">
    <location>
        <begin position="253"/>
        <end position="410"/>
    </location>
</feature>
<dbReference type="CDD" id="cd00761">
    <property type="entry name" value="Glyco_tranf_GTA_type"/>
    <property type="match status" value="1"/>
</dbReference>
<dbReference type="GO" id="GO:0008168">
    <property type="term" value="F:methyltransferase activity"/>
    <property type="evidence" value="ECO:0007669"/>
    <property type="project" value="UniProtKB-KW"/>
</dbReference>
<dbReference type="Pfam" id="PF13489">
    <property type="entry name" value="Methyltransf_23"/>
    <property type="match status" value="1"/>
</dbReference>
<evidence type="ECO:0000313" key="9">
    <source>
        <dbReference type="EMBL" id="MYM75927.1"/>
    </source>
</evidence>
<proteinExistence type="inferred from homology"/>
<keyword evidence="5 9" id="KW-0808">Transferase</keyword>
<evidence type="ECO:0000256" key="7">
    <source>
        <dbReference type="ARBA" id="ARBA00022803"/>
    </source>
</evidence>
<accession>A0A7X4H5U8</accession>
<dbReference type="RefSeq" id="WP_161052460.1">
    <property type="nucleotide sequence ID" value="NZ_WWCR01000054.1"/>
</dbReference>
<comment type="caution">
    <text evidence="9">The sequence shown here is derived from an EMBL/GenBank/DDBJ whole genome shotgun (WGS) entry which is preliminary data.</text>
</comment>
<dbReference type="PANTHER" id="PTHR44998:SF1">
    <property type="entry name" value="UDP-N-ACETYLGLUCOSAMINE--PEPTIDE N-ACETYLGLUCOSAMINYLTRANSFERASE 110 KDA SUBUNIT"/>
    <property type="match status" value="1"/>
</dbReference>
<evidence type="ECO:0000259" key="8">
    <source>
        <dbReference type="Pfam" id="PF13844"/>
    </source>
</evidence>
<evidence type="ECO:0000256" key="5">
    <source>
        <dbReference type="ARBA" id="ARBA00022679"/>
    </source>
</evidence>
<reference evidence="9 10" key="1">
    <citation type="submission" date="2019-12" db="EMBL/GenBank/DDBJ databases">
        <title>Novel species isolated from a subtropical stream in China.</title>
        <authorList>
            <person name="Lu H."/>
        </authorList>
    </citation>
    <scope>NUCLEOTIDE SEQUENCE [LARGE SCALE GENOMIC DNA]</scope>
    <source>
        <strain evidence="9 10">FT134W</strain>
    </source>
</reference>
<dbReference type="CDD" id="cd02440">
    <property type="entry name" value="AdoMet_MTases"/>
    <property type="match status" value="1"/>
</dbReference>
<comment type="similarity">
    <text evidence="2">Belongs to the glycosyltransferase 41 family. O-GlcNAc transferase subfamily.</text>
</comment>
<sequence>MTSQVPAAPSPTDTSPLGSVMAMATKGQLSIADLFGAAAVLQESGQLPAAIGLYRAWIAHTPSPLLYAACFNLAVVLSNAGDDAGAEVVLRKAIAQNANFIEARLNLGTLLERTGRPDEALAMWNAILTDPIEPDVKSNRTLYLQTLNNLGRLLEIQKRYPEAEAMLATSLRVDPQQANVMTHWVHLRQKQCEWPVYSGLEHISLATMLEGTSALAMLSASADPAQQLAAAKRFVNEKINAAVAPLTGQHGYGHQRLRIGYLSSDFCSHAVSILTAELYELHDRSKFEIYAFSWSREDGSPIRARVVKAMDHYIRIDKMTDEQAARTIRAHEIDILVDLHGLTLGARPQIIAYRPAPVQLTYLGFPGSTGLPGIDYVIADEFLITREMEPFFTEKPLHLPDCFQINDRQRAIAATPTRASVGLPDDAFVFCSFNNNFKFTPDLFAVWMNILRRVPNSVLWLVADYPEVRENLWRYAEEAGIDRKRILFNSRAVPAEYLARYQLADLFLDTFPFNAGTTASDALWAGLPLLTCAGQTFSSRMAGSLLRAVDLPQLITYSFEEYENKAVELASNPQRIAAMKRQLQANRLTCALFDSPRFVRNMEAALLKVAKPAAPRLAAPGHAVRPQEPSEQAPEAVRIDQIPIVTVSYNAPDLIEALLRTLRQFYTNRVYIIDGSNPDVAEQIRAVTDTFDNVEFIPFGYNIHHGPGLTWAIEHLGLSGEVLFLDSDVEILKAGFLEALHSELKPGMYGVGSTQPVNEQGYDRPDGAINYLHPACMLVNIDVMRQWPLPIKHGAPMIHTMLALNHSNNTHLFKHIPWVRSDFEGDKPPFYIKHPWQGTVRRTGGYHYDLPNSTAVNTDLLQFMPPEARKIVEIGCRDGAFAKAYKQRNPICNYTGMEADPALVQAARPHCDFVYNNTLEHAGPDFWDHVRNADTWVLDESLEQMDDPWRMLQKIRTNIAPGGKILATIRNFQHWSLQARLNAGDLRYGTQGLDLNRKRIFTRGAMLELFQQAGFQISGGSARIIDEPAREKYLPAIRLMAGASGIDPVVAVEDALPWQYIVIAVAA</sequence>
<dbReference type="EMBL" id="WWCR01000054">
    <property type="protein sequence ID" value="MYM75927.1"/>
    <property type="molecule type" value="Genomic_DNA"/>
</dbReference>
<evidence type="ECO:0000256" key="6">
    <source>
        <dbReference type="ARBA" id="ARBA00022737"/>
    </source>
</evidence>
<dbReference type="Gene3D" id="3.40.50.2000">
    <property type="entry name" value="Glycogen Phosphorylase B"/>
    <property type="match status" value="1"/>
</dbReference>
<evidence type="ECO:0000256" key="3">
    <source>
        <dbReference type="ARBA" id="ARBA00011970"/>
    </source>
</evidence>
<dbReference type="InterPro" id="IPR029044">
    <property type="entry name" value="Nucleotide-diphossugar_trans"/>
</dbReference>
<keyword evidence="4" id="KW-0328">Glycosyltransferase</keyword>
<dbReference type="InterPro" id="IPR019734">
    <property type="entry name" value="TPR_rpt"/>
</dbReference>
<dbReference type="Proteomes" id="UP000469734">
    <property type="component" value="Unassembled WGS sequence"/>
</dbReference>
<name>A0A7X4H5U8_9BURK</name>
<dbReference type="InterPro" id="IPR011990">
    <property type="entry name" value="TPR-like_helical_dom_sf"/>
</dbReference>
<dbReference type="SUPFAM" id="SSF53448">
    <property type="entry name" value="Nucleotide-diphospho-sugar transferases"/>
    <property type="match status" value="1"/>
</dbReference>
<keyword evidence="7" id="KW-0802">TPR repeat</keyword>
<dbReference type="SMART" id="SM00028">
    <property type="entry name" value="TPR"/>
    <property type="match status" value="3"/>
</dbReference>
<evidence type="ECO:0000256" key="4">
    <source>
        <dbReference type="ARBA" id="ARBA00022676"/>
    </source>
</evidence>
<dbReference type="SUPFAM" id="SSF53335">
    <property type="entry name" value="S-adenosyl-L-methionine-dependent methyltransferases"/>
    <property type="match status" value="1"/>
</dbReference>
<protein>
    <recommendedName>
        <fullName evidence="3">protein O-GlcNAc transferase</fullName>
        <ecNumber evidence="3">2.4.1.255</ecNumber>
    </recommendedName>
</protein>
<dbReference type="Gene3D" id="1.25.40.10">
    <property type="entry name" value="Tetratricopeptide repeat domain"/>
    <property type="match status" value="1"/>
</dbReference>
<dbReference type="InterPro" id="IPR029489">
    <property type="entry name" value="OGT/SEC/SPY_C"/>
</dbReference>
<evidence type="ECO:0000256" key="2">
    <source>
        <dbReference type="ARBA" id="ARBA00005386"/>
    </source>
</evidence>
<gene>
    <name evidence="9" type="ORF">GTP56_27560</name>
</gene>
<dbReference type="GO" id="GO:0032259">
    <property type="term" value="P:methylation"/>
    <property type="evidence" value="ECO:0007669"/>
    <property type="project" value="UniProtKB-KW"/>
</dbReference>
<dbReference type="SUPFAM" id="SSF48452">
    <property type="entry name" value="TPR-like"/>
    <property type="match status" value="1"/>
</dbReference>
<evidence type="ECO:0000256" key="1">
    <source>
        <dbReference type="ARBA" id="ARBA00004922"/>
    </source>
</evidence>
<dbReference type="EC" id="2.4.1.255" evidence="3"/>
<feature type="domain" description="O-GlcNAc transferase C-terminal" evidence="8">
    <location>
        <begin position="416"/>
        <end position="602"/>
    </location>
</feature>
<dbReference type="Gene3D" id="3.90.550.10">
    <property type="entry name" value="Spore Coat Polysaccharide Biosynthesis Protein SpsA, Chain A"/>
    <property type="match status" value="1"/>
</dbReference>